<dbReference type="GO" id="GO:0015297">
    <property type="term" value="F:antiporter activity"/>
    <property type="evidence" value="ECO:0007669"/>
    <property type="project" value="UniProtKB-KW"/>
</dbReference>
<proteinExistence type="predicted"/>
<gene>
    <name evidence="6" type="ORF">B1A_20989</name>
</gene>
<dbReference type="PROSITE" id="PS51202">
    <property type="entry name" value="RCK_C"/>
    <property type="match status" value="1"/>
</dbReference>
<dbReference type="SUPFAM" id="SSF51735">
    <property type="entry name" value="NAD(P)-binding Rossmann-fold domains"/>
    <property type="match status" value="1"/>
</dbReference>
<dbReference type="EMBL" id="AUZX01015499">
    <property type="protein sequence ID" value="EQD28806.1"/>
    <property type="molecule type" value="Genomic_DNA"/>
</dbReference>
<dbReference type="GO" id="GO:0005886">
    <property type="term" value="C:plasma membrane"/>
    <property type="evidence" value="ECO:0007669"/>
    <property type="project" value="TreeGrafter"/>
</dbReference>
<dbReference type="InterPro" id="IPR003148">
    <property type="entry name" value="RCK_N"/>
</dbReference>
<dbReference type="GO" id="GO:0006813">
    <property type="term" value="P:potassium ion transport"/>
    <property type="evidence" value="ECO:0007669"/>
    <property type="project" value="InterPro"/>
</dbReference>
<feature type="domain" description="RCK N-terminal" evidence="4">
    <location>
        <begin position="1"/>
        <end position="87"/>
    </location>
</feature>
<sequence length="221" mass="24368">RDPQRVRLASEAGDEVVFGDAGRQEVLIAAGIQRASALIISFSDTALSLAIIALVRELKPALPVIVRTLDDSDLDRLKEAGAAEVVPEILEGSLMLASHALLELGIPLSRVLKRIRQVRAERYQLMRGFFRGLTDESGENTNPDQLRLQTLTLLENSLAHGMQLRDLPLQQWGVEITALRRRGLRGFQPEGETRLESGDILILLGRPEALAQAEAWLIQGK</sequence>
<keyword evidence="3" id="KW-0406">Ion transport</keyword>
<dbReference type="PANTHER" id="PTHR46157">
    <property type="entry name" value="K(+) EFFLUX ANTIPORTER 3, CHLOROPLASTIC"/>
    <property type="match status" value="1"/>
</dbReference>
<dbReference type="InterPro" id="IPR036291">
    <property type="entry name" value="NAD(P)-bd_dom_sf"/>
</dbReference>
<organism evidence="6">
    <name type="scientific">mine drainage metagenome</name>
    <dbReference type="NCBI Taxonomy" id="410659"/>
    <lineage>
        <taxon>unclassified sequences</taxon>
        <taxon>metagenomes</taxon>
        <taxon>ecological metagenomes</taxon>
    </lineage>
</organism>
<reference evidence="6" key="2">
    <citation type="journal article" date="2014" name="ISME J.">
        <title>Microbial stratification in low pH oxic and suboxic macroscopic growths along an acid mine drainage.</title>
        <authorList>
            <person name="Mendez-Garcia C."/>
            <person name="Mesa V."/>
            <person name="Sprenger R.R."/>
            <person name="Richter M."/>
            <person name="Diez M.S."/>
            <person name="Solano J."/>
            <person name="Bargiela R."/>
            <person name="Golyshina O.V."/>
            <person name="Manteca A."/>
            <person name="Ramos J.L."/>
            <person name="Gallego J.R."/>
            <person name="Llorente I."/>
            <person name="Martins Dos Santos V.A."/>
            <person name="Jensen O.N."/>
            <person name="Pelaez A.I."/>
            <person name="Sanchez J."/>
            <person name="Ferrer M."/>
        </authorList>
    </citation>
    <scope>NUCLEOTIDE SEQUENCE</scope>
</reference>
<accession>T0Y136</accession>
<evidence type="ECO:0000313" key="6">
    <source>
        <dbReference type="EMBL" id="EQD28806.1"/>
    </source>
</evidence>
<feature type="domain" description="RCK C-terminal" evidence="5">
    <location>
        <begin position="136"/>
        <end position="219"/>
    </location>
</feature>
<dbReference type="Gene3D" id="3.30.70.1450">
    <property type="entry name" value="Regulator of K+ conductance, C-terminal domain"/>
    <property type="match status" value="1"/>
</dbReference>
<reference evidence="6" key="1">
    <citation type="submission" date="2013-08" db="EMBL/GenBank/DDBJ databases">
        <authorList>
            <person name="Mendez C."/>
            <person name="Richter M."/>
            <person name="Ferrer M."/>
            <person name="Sanchez J."/>
        </authorList>
    </citation>
    <scope>NUCLEOTIDE SEQUENCE</scope>
</reference>
<dbReference type="Gene3D" id="3.40.50.720">
    <property type="entry name" value="NAD(P)-binding Rossmann-like Domain"/>
    <property type="match status" value="1"/>
</dbReference>
<evidence type="ECO:0000256" key="3">
    <source>
        <dbReference type="ARBA" id="ARBA00023065"/>
    </source>
</evidence>
<dbReference type="SUPFAM" id="SSF116726">
    <property type="entry name" value="TrkA C-terminal domain-like"/>
    <property type="match status" value="1"/>
</dbReference>
<dbReference type="PROSITE" id="PS51201">
    <property type="entry name" value="RCK_N"/>
    <property type="match status" value="1"/>
</dbReference>
<dbReference type="InterPro" id="IPR036721">
    <property type="entry name" value="RCK_C_sf"/>
</dbReference>
<dbReference type="GO" id="GO:0008324">
    <property type="term" value="F:monoatomic cation transmembrane transporter activity"/>
    <property type="evidence" value="ECO:0007669"/>
    <property type="project" value="InterPro"/>
</dbReference>
<dbReference type="AlphaFoldDB" id="T0Y136"/>
<comment type="caution">
    <text evidence="6">The sequence shown here is derived from an EMBL/GenBank/DDBJ whole genome shotgun (WGS) entry which is preliminary data.</text>
</comment>
<name>T0Y136_9ZZZZ</name>
<dbReference type="InterPro" id="IPR006037">
    <property type="entry name" value="RCK_C"/>
</dbReference>
<keyword evidence="2" id="KW-0050">Antiport</keyword>
<evidence type="ECO:0000259" key="4">
    <source>
        <dbReference type="PROSITE" id="PS51201"/>
    </source>
</evidence>
<dbReference type="Pfam" id="PF02080">
    <property type="entry name" value="TrkA_C"/>
    <property type="match status" value="1"/>
</dbReference>
<evidence type="ECO:0000256" key="2">
    <source>
        <dbReference type="ARBA" id="ARBA00022449"/>
    </source>
</evidence>
<keyword evidence="1" id="KW-0813">Transport</keyword>
<evidence type="ECO:0000259" key="5">
    <source>
        <dbReference type="PROSITE" id="PS51202"/>
    </source>
</evidence>
<protein>
    <submittedName>
        <fullName evidence="6">Glutathione-regulated potassium-efflux system protein</fullName>
    </submittedName>
</protein>
<dbReference type="PANTHER" id="PTHR46157:SF4">
    <property type="entry name" value="K(+) EFFLUX ANTIPORTER 3, CHLOROPLASTIC"/>
    <property type="match status" value="1"/>
</dbReference>
<feature type="non-terminal residue" evidence="6">
    <location>
        <position position="1"/>
    </location>
</feature>
<dbReference type="Pfam" id="PF02254">
    <property type="entry name" value="TrkA_N"/>
    <property type="match status" value="1"/>
</dbReference>
<evidence type="ECO:0000256" key="1">
    <source>
        <dbReference type="ARBA" id="ARBA00022448"/>
    </source>
</evidence>